<name>H7EKV8_9SPIR</name>
<dbReference type="FunFam" id="3.40.50.300:FF:000134">
    <property type="entry name" value="Iron-enterobactin ABC transporter ATP-binding protein"/>
    <property type="match status" value="1"/>
</dbReference>
<keyword evidence="1" id="KW-0813">Transport</keyword>
<dbReference type="SUPFAM" id="SSF52540">
    <property type="entry name" value="P-loop containing nucleoside triphosphate hydrolases"/>
    <property type="match status" value="1"/>
</dbReference>
<dbReference type="Gene3D" id="3.40.50.300">
    <property type="entry name" value="P-loop containing nucleotide triphosphate hydrolases"/>
    <property type="match status" value="1"/>
</dbReference>
<dbReference type="OrthoDB" id="9799337at2"/>
<dbReference type="STRING" id="907348.TresaDRAFT_0972"/>
<dbReference type="InterPro" id="IPR003593">
    <property type="entry name" value="AAA+_ATPase"/>
</dbReference>
<evidence type="ECO:0000256" key="1">
    <source>
        <dbReference type="ARBA" id="ARBA00022448"/>
    </source>
</evidence>
<dbReference type="PROSITE" id="PS50893">
    <property type="entry name" value="ABC_TRANSPORTER_2"/>
    <property type="match status" value="1"/>
</dbReference>
<reference evidence="5 6" key="1">
    <citation type="submission" date="2011-09" db="EMBL/GenBank/DDBJ databases">
        <title>The draft genome of Treponema saccharophilum DSM 2985.</title>
        <authorList>
            <consortium name="US DOE Joint Genome Institute (JGI-PGF)"/>
            <person name="Lucas S."/>
            <person name="Copeland A."/>
            <person name="Lapidus A."/>
            <person name="Glavina del Rio T."/>
            <person name="Dalin E."/>
            <person name="Tice H."/>
            <person name="Bruce D."/>
            <person name="Goodwin L."/>
            <person name="Pitluck S."/>
            <person name="Peters L."/>
            <person name="Kyrpides N."/>
            <person name="Mavromatis K."/>
            <person name="Ivanova N."/>
            <person name="Markowitz V."/>
            <person name="Cheng J.-F."/>
            <person name="Hugenholtz P."/>
            <person name="Woyke T."/>
            <person name="Wu D."/>
            <person name="Gronow S."/>
            <person name="Wellnitz S."/>
            <person name="Brambilla E."/>
            <person name="Klenk H.-P."/>
            <person name="Eisen J.A."/>
        </authorList>
    </citation>
    <scope>NUCLEOTIDE SEQUENCE [LARGE SCALE GENOMIC DNA]</scope>
    <source>
        <strain evidence="5 6">DSM 2985</strain>
    </source>
</reference>
<dbReference type="RefSeq" id="WP_002704388.1">
    <property type="nucleotide sequence ID" value="NZ_AGRW01000047.1"/>
</dbReference>
<proteinExistence type="predicted"/>
<dbReference type="AlphaFoldDB" id="H7EKV8"/>
<dbReference type="InterPro" id="IPR003439">
    <property type="entry name" value="ABC_transporter-like_ATP-bd"/>
</dbReference>
<dbReference type="EMBL" id="AGRW01000047">
    <property type="protein sequence ID" value="EIC01683.1"/>
    <property type="molecule type" value="Genomic_DNA"/>
</dbReference>
<keyword evidence="6" id="KW-1185">Reference proteome</keyword>
<sequence length="254" mass="28977">MNDVCIVENLSFSYSPSKRIIDRLSFKISNGEIVGILGKNGSGKTTLINLMTGFLKNYSGSITIKGKDIEDYSLKERARVVSYIQQSRLSIPDYYSVEDFVLEGRRPFRKFGFYTEKDYELLEKVLEQCSLGSYKTQHINEISGGELQRCVFAKALMKQCDLFIFDEPTSAMDIKYQKEFFELLSIAKQELNAAIVLSIHDINLSIKYCDRLIVLNSGKILYDGKSKFVTKEILSAAFDTLVSEECTAPLHFYY</sequence>
<dbReference type="GO" id="GO:0005524">
    <property type="term" value="F:ATP binding"/>
    <property type="evidence" value="ECO:0007669"/>
    <property type="project" value="UniProtKB-KW"/>
</dbReference>
<dbReference type="eggNOG" id="COG1120">
    <property type="taxonomic scope" value="Bacteria"/>
</dbReference>
<dbReference type="PANTHER" id="PTHR42734">
    <property type="entry name" value="METAL TRANSPORT SYSTEM ATP-BINDING PROTEIN TM_0124-RELATED"/>
    <property type="match status" value="1"/>
</dbReference>
<comment type="caution">
    <text evidence="5">The sequence shown here is derived from an EMBL/GenBank/DDBJ whole genome shotgun (WGS) entry which is preliminary data.</text>
</comment>
<evidence type="ECO:0000259" key="4">
    <source>
        <dbReference type="PROSITE" id="PS50893"/>
    </source>
</evidence>
<evidence type="ECO:0000313" key="6">
    <source>
        <dbReference type="Proteomes" id="UP000003571"/>
    </source>
</evidence>
<accession>H7EKV8</accession>
<evidence type="ECO:0000256" key="2">
    <source>
        <dbReference type="ARBA" id="ARBA00022741"/>
    </source>
</evidence>
<gene>
    <name evidence="5" type="ORF">TresaDRAFT_0972</name>
</gene>
<feature type="domain" description="ABC transporter" evidence="4">
    <location>
        <begin position="5"/>
        <end position="242"/>
    </location>
</feature>
<organism evidence="5 6">
    <name type="scientific">Treponema saccharophilum DSM 2985</name>
    <dbReference type="NCBI Taxonomy" id="907348"/>
    <lineage>
        <taxon>Bacteria</taxon>
        <taxon>Pseudomonadati</taxon>
        <taxon>Spirochaetota</taxon>
        <taxon>Spirochaetia</taxon>
        <taxon>Spirochaetales</taxon>
        <taxon>Treponemataceae</taxon>
        <taxon>Treponema</taxon>
    </lineage>
</organism>
<dbReference type="InterPro" id="IPR027417">
    <property type="entry name" value="P-loop_NTPase"/>
</dbReference>
<dbReference type="Proteomes" id="UP000003571">
    <property type="component" value="Unassembled WGS sequence"/>
</dbReference>
<dbReference type="InterPro" id="IPR050153">
    <property type="entry name" value="Metal_Ion_Import_ABC"/>
</dbReference>
<protein>
    <submittedName>
        <fullName evidence="5">ABC transporter related protein</fullName>
    </submittedName>
</protein>
<keyword evidence="3" id="KW-0067">ATP-binding</keyword>
<dbReference type="Pfam" id="PF00005">
    <property type="entry name" value="ABC_tran"/>
    <property type="match status" value="1"/>
</dbReference>
<dbReference type="GO" id="GO:0016887">
    <property type="term" value="F:ATP hydrolysis activity"/>
    <property type="evidence" value="ECO:0007669"/>
    <property type="project" value="InterPro"/>
</dbReference>
<dbReference type="SMART" id="SM00382">
    <property type="entry name" value="AAA"/>
    <property type="match status" value="1"/>
</dbReference>
<dbReference type="CDD" id="cd03214">
    <property type="entry name" value="ABC_Iron-Siderophores_B12_Hemin"/>
    <property type="match status" value="1"/>
</dbReference>
<evidence type="ECO:0000313" key="5">
    <source>
        <dbReference type="EMBL" id="EIC01683.1"/>
    </source>
</evidence>
<keyword evidence="2" id="KW-0547">Nucleotide-binding</keyword>
<evidence type="ECO:0000256" key="3">
    <source>
        <dbReference type="ARBA" id="ARBA00022840"/>
    </source>
</evidence>